<protein>
    <submittedName>
        <fullName evidence="6">Midnolin</fullName>
    </submittedName>
</protein>
<dbReference type="PROSITE" id="PS50053">
    <property type="entry name" value="UBIQUITIN_2"/>
    <property type="match status" value="1"/>
</dbReference>
<evidence type="ECO:0000259" key="4">
    <source>
        <dbReference type="PROSITE" id="PS50053"/>
    </source>
</evidence>
<evidence type="ECO:0000256" key="3">
    <source>
        <dbReference type="SAM" id="MobiDB-lite"/>
    </source>
</evidence>
<dbReference type="Gene3D" id="3.10.20.90">
    <property type="entry name" value="Phosphatidylinositol 3-kinase Catalytic Subunit, Chain A, domain 1"/>
    <property type="match status" value="1"/>
</dbReference>
<dbReference type="EMBL" id="JR036424">
    <property type="protein sequence ID" value="AEY57143.1"/>
    <property type="molecule type" value="mRNA"/>
</dbReference>
<feature type="compositionally biased region" description="Polar residues" evidence="3">
    <location>
        <begin position="52"/>
        <end position="62"/>
    </location>
</feature>
<comment type="subcellular location">
    <subcellularLocation>
        <location evidence="1">Nucleus</location>
    </subcellularLocation>
</comment>
<dbReference type="PANTHER" id="PTHR23010">
    <property type="entry name" value="MIDNOLIN"/>
    <property type="match status" value="1"/>
</dbReference>
<dbReference type="Pfam" id="PF00240">
    <property type="entry name" value="ubiquitin"/>
    <property type="match status" value="1"/>
</dbReference>
<keyword evidence="2" id="KW-0539">Nucleus</keyword>
<dbReference type="SUPFAM" id="SSF54236">
    <property type="entry name" value="Ubiquitin-like"/>
    <property type="match status" value="1"/>
</dbReference>
<accession>V9I7Q7</accession>
<dbReference type="InterPro" id="IPR029071">
    <property type="entry name" value="Ubiquitin-like_domsf"/>
</dbReference>
<feature type="domain" description="Ubiquitin-like" evidence="4">
    <location>
        <begin position="111"/>
        <end position="185"/>
    </location>
</feature>
<sequence length="189" mass="20168">MDGNTDSPSDVTAMDSENNERSKTQQNSNDMTNTASSGTTTSSATYSTTQSDQPTEYCSQRSIRAGSASPLPTNSSSLSSSSSSLSSSSSTPPLQPGCGCVATTVLEPDEITISITPTTGGQFDLTVDRTDTVENLKKIISKRLKVAKERICLLHRERQLREGTLEENRLQDGSRLTLLPSVETGLLVS</sequence>
<dbReference type="CDD" id="cd01804">
    <property type="entry name" value="Ubl_midnolin"/>
    <property type="match status" value="1"/>
</dbReference>
<gene>
    <name evidence="5" type="ORF">ACCB00140.2</name>
    <name evidence="6" type="ORF">ACCB00140.4</name>
</gene>
<dbReference type="PANTHER" id="PTHR23010:SF1">
    <property type="entry name" value="MIDNOLIN"/>
    <property type="match status" value="1"/>
</dbReference>
<dbReference type="GO" id="GO:0005634">
    <property type="term" value="C:nucleus"/>
    <property type="evidence" value="ECO:0007669"/>
    <property type="project" value="UniProtKB-SubCell"/>
</dbReference>
<dbReference type="AlphaFoldDB" id="V9I7Q7"/>
<reference evidence="6" key="1">
    <citation type="submission" date="2011-11" db="EMBL/GenBank/DDBJ databases">
        <title>Decoding the brain transcriptome of the Eastern honeybee (Apis cerana) based on pyrosequencing.</title>
        <authorList>
            <person name="Sun L."/>
            <person name="Zheng H."/>
            <person name="Wang Y."/>
            <person name="Xie X."/>
            <person name="Zhu Y."/>
            <person name="Gu W."/>
            <person name="Wang S."/>
        </authorList>
    </citation>
    <scope>NUCLEOTIDE SEQUENCE</scope>
    <source>
        <tissue evidence="6">Brain</tissue>
    </source>
</reference>
<dbReference type="InterPro" id="IPR000626">
    <property type="entry name" value="Ubiquitin-like_dom"/>
</dbReference>
<evidence type="ECO:0000313" key="5">
    <source>
        <dbReference type="EMBL" id="AEY57141.1"/>
    </source>
</evidence>
<dbReference type="InterPro" id="IPR039336">
    <property type="entry name" value="Midnolin"/>
</dbReference>
<feature type="compositionally biased region" description="Low complexity" evidence="3">
    <location>
        <begin position="32"/>
        <end position="51"/>
    </location>
</feature>
<organism evidence="6">
    <name type="scientific">Apis cerana</name>
    <name type="common">Indian honeybee</name>
    <dbReference type="NCBI Taxonomy" id="7461"/>
    <lineage>
        <taxon>Eukaryota</taxon>
        <taxon>Metazoa</taxon>
        <taxon>Ecdysozoa</taxon>
        <taxon>Arthropoda</taxon>
        <taxon>Hexapoda</taxon>
        <taxon>Insecta</taxon>
        <taxon>Pterygota</taxon>
        <taxon>Neoptera</taxon>
        <taxon>Endopterygota</taxon>
        <taxon>Hymenoptera</taxon>
        <taxon>Apocrita</taxon>
        <taxon>Aculeata</taxon>
        <taxon>Apoidea</taxon>
        <taxon>Anthophila</taxon>
        <taxon>Apidae</taxon>
        <taxon>Apis</taxon>
    </lineage>
</organism>
<name>V9I7Q7_APICE</name>
<dbReference type="SMART" id="SM00213">
    <property type="entry name" value="UBQ"/>
    <property type="match status" value="1"/>
</dbReference>
<feature type="compositionally biased region" description="Low complexity" evidence="3">
    <location>
        <begin position="67"/>
        <end position="92"/>
    </location>
</feature>
<proteinExistence type="evidence at transcript level"/>
<evidence type="ECO:0000313" key="6">
    <source>
        <dbReference type="EMBL" id="AEY57143.1"/>
    </source>
</evidence>
<evidence type="ECO:0000256" key="2">
    <source>
        <dbReference type="ARBA" id="ARBA00023242"/>
    </source>
</evidence>
<feature type="region of interest" description="Disordered" evidence="3">
    <location>
        <begin position="1"/>
        <end position="96"/>
    </location>
</feature>
<dbReference type="EMBL" id="JR036422">
    <property type="protein sequence ID" value="AEY57141.1"/>
    <property type="molecule type" value="mRNA"/>
</dbReference>
<evidence type="ECO:0000256" key="1">
    <source>
        <dbReference type="ARBA" id="ARBA00004123"/>
    </source>
</evidence>
<feature type="compositionally biased region" description="Polar residues" evidence="3">
    <location>
        <begin position="1"/>
        <end position="10"/>
    </location>
</feature>